<dbReference type="InParanoid" id="A0A2R2MK78"/>
<organism evidence="1 2">
    <name type="scientific">Lingula anatina</name>
    <name type="common">Brachiopod</name>
    <name type="synonym">Lingula unguis</name>
    <dbReference type="NCBI Taxonomy" id="7574"/>
    <lineage>
        <taxon>Eukaryota</taxon>
        <taxon>Metazoa</taxon>
        <taxon>Spiralia</taxon>
        <taxon>Lophotrochozoa</taxon>
        <taxon>Brachiopoda</taxon>
        <taxon>Linguliformea</taxon>
        <taxon>Lingulata</taxon>
        <taxon>Lingulida</taxon>
        <taxon>Linguloidea</taxon>
        <taxon>Lingulidae</taxon>
        <taxon>Lingula</taxon>
    </lineage>
</organism>
<dbReference type="GO" id="GO:0043240">
    <property type="term" value="C:Fanconi anaemia nuclear complex"/>
    <property type="evidence" value="ECO:0007669"/>
    <property type="project" value="InterPro"/>
</dbReference>
<dbReference type="STRING" id="7574.A0A2R2MK78"/>
<dbReference type="PANTHER" id="PTHR12047:SF2">
    <property type="entry name" value="FANCONI ANEMIA GROUP A PROTEIN"/>
    <property type="match status" value="1"/>
</dbReference>
<dbReference type="KEGG" id="lak:112041517"/>
<dbReference type="AlphaFoldDB" id="A0A2R2MK78"/>
<dbReference type="RefSeq" id="XP_023930626.1">
    <property type="nucleotide sequence ID" value="XM_024074858.1"/>
</dbReference>
<protein>
    <submittedName>
        <fullName evidence="2">Uncharacterized protein LOC112041517</fullName>
    </submittedName>
</protein>
<proteinExistence type="predicted"/>
<name>A0A2R2MK78_LINAN</name>
<dbReference type="PANTHER" id="PTHR12047">
    <property type="entry name" value="FANCONI ANEMIA GROUP A PROTEIN"/>
    <property type="match status" value="1"/>
</dbReference>
<dbReference type="InterPro" id="IPR003516">
    <property type="entry name" value="FANCA"/>
</dbReference>
<keyword evidence="1" id="KW-1185">Reference proteome</keyword>
<evidence type="ECO:0000313" key="1">
    <source>
        <dbReference type="Proteomes" id="UP000085678"/>
    </source>
</evidence>
<gene>
    <name evidence="2" type="primary">LOC112041517</name>
</gene>
<dbReference type="GeneID" id="112041517"/>
<accession>A0A2R2MK78</accession>
<sequence>MVELSQYLSSSTVEAASTQDKSWLLFTITHRLAQYGEQDKLNMQADLCSCLRVAASLSPYLFYVDELWSSTFTVATLEASVHLINTYVRNFCCEGIVLPWSLTLYFVRGLLSLCSQRSQSLNSAVLNQGFGKSPLIVVSLIMHYPVVEGALGRELCSSHGSSSEHFVIFNRLRSVYMWATELLGQTLSLEPPCPEPWISGAAIFAVCASAGHRYLSLFTEKVHQSLKAPGESFEVLEMCFSCLVAQVTYSTCFSECHQDESYQEAMLTVLTASPSLLTVFSSQHSTVLQTSVFPDYVTRCQCLLVFRILQGASDEQLCGLLAWEQSLFTVLQLYKEMCDLHDDQAEQDVLPGSSYNMALDISQLQSSCGTVDRCISLAPPLSLASLTDSFIQSLDTVLQHRLYQRRKGLNRSSRIGDMDVG</sequence>
<reference evidence="2" key="1">
    <citation type="submission" date="2025-08" db="UniProtKB">
        <authorList>
            <consortium name="RefSeq"/>
        </authorList>
    </citation>
    <scope>IDENTIFICATION</scope>
    <source>
        <tissue evidence="2">Gonads</tissue>
    </source>
</reference>
<evidence type="ECO:0000313" key="2">
    <source>
        <dbReference type="RefSeq" id="XP_023930626.1"/>
    </source>
</evidence>
<dbReference type="Proteomes" id="UP000085678">
    <property type="component" value="Unplaced"/>
</dbReference>
<dbReference type="GO" id="GO:0036297">
    <property type="term" value="P:interstrand cross-link repair"/>
    <property type="evidence" value="ECO:0007669"/>
    <property type="project" value="InterPro"/>
</dbReference>